<gene>
    <name evidence="2" type="ORF">COT97_04305</name>
</gene>
<organism evidence="2 3">
    <name type="scientific">Candidatus Falkowbacteria bacterium CG10_big_fil_rev_8_21_14_0_10_39_11</name>
    <dbReference type="NCBI Taxonomy" id="1974565"/>
    <lineage>
        <taxon>Bacteria</taxon>
        <taxon>Candidatus Falkowiibacteriota</taxon>
    </lineage>
</organism>
<feature type="chain" id="PRO_5013943824" description="Cadherin domain-containing protein" evidence="1">
    <location>
        <begin position="24"/>
        <end position="526"/>
    </location>
</feature>
<proteinExistence type="predicted"/>
<protein>
    <recommendedName>
        <fullName evidence="4">Cadherin domain-containing protein</fullName>
    </recommendedName>
</protein>
<accession>A0A2H0V4D9</accession>
<dbReference type="Proteomes" id="UP000229901">
    <property type="component" value="Unassembled WGS sequence"/>
</dbReference>
<comment type="caution">
    <text evidence="2">The sequence shown here is derived from an EMBL/GenBank/DDBJ whole genome shotgun (WGS) entry which is preliminary data.</text>
</comment>
<dbReference type="AlphaFoldDB" id="A0A2H0V4D9"/>
<keyword evidence="1" id="KW-0732">Signal</keyword>
<dbReference type="InterPro" id="IPR013783">
    <property type="entry name" value="Ig-like_fold"/>
</dbReference>
<evidence type="ECO:0000256" key="1">
    <source>
        <dbReference type="SAM" id="SignalP"/>
    </source>
</evidence>
<sequence>MKKIGFIILIFSFFLLPAGPVSAAVEYSVNPLLSSVTYSYHFDHPVFDFELSGIDFLYALTVENTGATANIGVDKLCLYQDDGNNVFDGMAIDTDLGCGNWSVDGQYWYWDDLAVFLGDNPRLFITVETTTLSRSIPLQLRIPTYYDQADDGLFDAGVDRGLFVLGETGLPLSDLMDTSTHYLDSRSGSNADLFGPKIVVTNLDDGDTLLDGAYYTIEGQARDQGGSLINSLEVCIDEICQIGFDLQDNYLHWEYDWVFDGDGAHEIYVKSFDNAGNLSTTDPITVTVDNSAIYSRENSSYVVSKSVAGLNEVVSINFDIRDVNNDPKSDIFVEVNPFSTVGVRIDKESGYSDENGSIVFETWSNVAGEVSYDIYVDEVYFSSFYINYEVAAVDFPVLDFETGRFIKLADQPAVYFLGADNVRHAYPTQKIWESYWGSDFSQVEVVTNDAMAGYNLGRNVTFKTGTLMKIPSVPKVYQVQNTGEIRWVPDELTANLLFGEGWASLVKDLPESFFTDYAESTVLTSG</sequence>
<feature type="signal peptide" evidence="1">
    <location>
        <begin position="1"/>
        <end position="23"/>
    </location>
</feature>
<evidence type="ECO:0000313" key="3">
    <source>
        <dbReference type="Proteomes" id="UP000229901"/>
    </source>
</evidence>
<dbReference type="EMBL" id="PFAP01000031">
    <property type="protein sequence ID" value="PIR93918.1"/>
    <property type="molecule type" value="Genomic_DNA"/>
</dbReference>
<dbReference type="SUPFAM" id="SSF81296">
    <property type="entry name" value="E set domains"/>
    <property type="match status" value="1"/>
</dbReference>
<reference evidence="3" key="1">
    <citation type="submission" date="2017-09" db="EMBL/GenBank/DDBJ databases">
        <title>Depth-based differentiation of microbial function through sediment-hosted aquifers and enrichment of novel symbionts in the deep terrestrial subsurface.</title>
        <authorList>
            <person name="Probst A.J."/>
            <person name="Ladd B."/>
            <person name="Jarett J.K."/>
            <person name="Geller-Mcgrath D.E."/>
            <person name="Sieber C.M.K."/>
            <person name="Emerson J.B."/>
            <person name="Anantharaman K."/>
            <person name="Thomas B.C."/>
            <person name="Malmstrom R."/>
            <person name="Stieglmeier M."/>
            <person name="Klingl A."/>
            <person name="Woyke T."/>
            <person name="Ryan C.M."/>
            <person name="Banfield J.F."/>
        </authorList>
    </citation>
    <scope>NUCLEOTIDE SEQUENCE [LARGE SCALE GENOMIC DNA]</scope>
</reference>
<dbReference type="Gene3D" id="2.60.40.10">
    <property type="entry name" value="Immunoglobulins"/>
    <property type="match status" value="1"/>
</dbReference>
<evidence type="ECO:0008006" key="4">
    <source>
        <dbReference type="Google" id="ProtNLM"/>
    </source>
</evidence>
<dbReference type="InterPro" id="IPR014756">
    <property type="entry name" value="Ig_E-set"/>
</dbReference>
<evidence type="ECO:0000313" key="2">
    <source>
        <dbReference type="EMBL" id="PIR93918.1"/>
    </source>
</evidence>
<name>A0A2H0V4D9_9BACT</name>